<dbReference type="InterPro" id="IPR050725">
    <property type="entry name" value="CysQ/Inositol_MonoPase"/>
</dbReference>
<feature type="binding site" evidence="2">
    <location>
        <position position="81"/>
    </location>
    <ligand>
        <name>Mg(2+)</name>
        <dbReference type="ChEBI" id="CHEBI:18420"/>
        <label>1</label>
        <note>catalytic</note>
    </ligand>
</feature>
<comment type="similarity">
    <text evidence="1">Belongs to the inositol monophosphatase superfamily.</text>
</comment>
<protein>
    <recommendedName>
        <fullName evidence="5">Inositol polyphosphate 1-phosphatase</fullName>
    </recommendedName>
</protein>
<keyword evidence="2" id="KW-0460">Magnesium</keyword>
<evidence type="ECO:0008006" key="5">
    <source>
        <dbReference type="Google" id="ProtNLM"/>
    </source>
</evidence>
<dbReference type="InterPro" id="IPR000760">
    <property type="entry name" value="Inositol_monophosphatase-like"/>
</dbReference>
<evidence type="ECO:0000313" key="3">
    <source>
        <dbReference type="EMBL" id="KAK2705944.1"/>
    </source>
</evidence>
<name>A0AA88KXK2_ARTSF</name>
<dbReference type="Gene3D" id="4.10.460.10">
    <property type="entry name" value="Inositol Polyphosphate 1-phosphatase, domain 1"/>
    <property type="match status" value="1"/>
</dbReference>
<dbReference type="Pfam" id="PF00459">
    <property type="entry name" value="Inositol_P"/>
    <property type="match status" value="1"/>
</dbReference>
<evidence type="ECO:0000313" key="4">
    <source>
        <dbReference type="Proteomes" id="UP001187531"/>
    </source>
</evidence>
<feature type="binding site" evidence="2">
    <location>
        <position position="155"/>
    </location>
    <ligand>
        <name>Mg(2+)</name>
        <dbReference type="ChEBI" id="CHEBI:18420"/>
        <label>1</label>
        <note>catalytic</note>
    </ligand>
</feature>
<proteinExistence type="inferred from homology"/>
<dbReference type="SUPFAM" id="SSF56655">
    <property type="entry name" value="Carbohydrate phosphatase"/>
    <property type="match status" value="1"/>
</dbReference>
<dbReference type="EMBL" id="JAVRJZ010000020">
    <property type="protein sequence ID" value="KAK2705944.1"/>
    <property type="molecule type" value="Genomic_DNA"/>
</dbReference>
<dbReference type="Proteomes" id="UP001187531">
    <property type="component" value="Unassembled WGS sequence"/>
</dbReference>
<organism evidence="3 4">
    <name type="scientific">Artemia franciscana</name>
    <name type="common">Brine shrimp</name>
    <name type="synonym">Artemia sanfranciscana</name>
    <dbReference type="NCBI Taxonomy" id="6661"/>
    <lineage>
        <taxon>Eukaryota</taxon>
        <taxon>Metazoa</taxon>
        <taxon>Ecdysozoa</taxon>
        <taxon>Arthropoda</taxon>
        <taxon>Crustacea</taxon>
        <taxon>Branchiopoda</taxon>
        <taxon>Anostraca</taxon>
        <taxon>Artemiidae</taxon>
        <taxon>Artemia</taxon>
    </lineage>
</organism>
<dbReference type="PANTHER" id="PTHR43028:SF3">
    <property type="entry name" value="INOSITOL POLYPHOSPHATE 1-PHOSPHATASE"/>
    <property type="match status" value="1"/>
</dbReference>
<gene>
    <name evidence="3" type="ORF">QYM36_016084</name>
</gene>
<comment type="caution">
    <text evidence="3">The sequence shown here is derived from an EMBL/GenBank/DDBJ whole genome shotgun (WGS) entry which is preliminary data.</text>
</comment>
<evidence type="ECO:0000256" key="2">
    <source>
        <dbReference type="PIRSR" id="PIRSR600760-2"/>
    </source>
</evidence>
<dbReference type="Gene3D" id="3.30.540.10">
    <property type="entry name" value="Fructose-1,6-Bisphosphatase, subunit A, domain 1"/>
    <property type="match status" value="1"/>
</dbReference>
<feature type="binding site" evidence="2">
    <location>
        <position position="297"/>
    </location>
    <ligand>
        <name>Mg(2+)</name>
        <dbReference type="ChEBI" id="CHEBI:18420"/>
        <label>1</label>
        <note>catalytic</note>
    </ligand>
</feature>
<dbReference type="GO" id="GO:0046872">
    <property type="term" value="F:metal ion binding"/>
    <property type="evidence" value="ECO:0007669"/>
    <property type="project" value="UniProtKB-KW"/>
</dbReference>
<keyword evidence="4" id="KW-1185">Reference proteome</keyword>
<feature type="binding site" evidence="2">
    <location>
        <position position="158"/>
    </location>
    <ligand>
        <name>Mg(2+)</name>
        <dbReference type="ChEBI" id="CHEBI:18420"/>
        <label>1</label>
        <note>catalytic</note>
    </ligand>
</feature>
<sequence>MAEILAKDFLNVLIECSERAARISRRCRLDGSLFPLLVEEKEGSDRFVQDFKTFADVLVQQTIKFHIEKSYPELRQNIYGEENNEVRSIDGKKVTLNITSSKEETSESLEQALGAERRKFLSCLLDDIFGPAETNVQALEVPDILKLQDVGIWIDPIDATNEYVQGSEGIPSEVPGAYRSGLPCVTILIGVFSTVTHEPLIGVVNQPFIGAPEDGYCSKIWWGLSIGGTKVNNLPNIHLNSPAKAAISSSERPEIRKSLSDTFQLVEMAGAGYKILCTALGLTDAFVLSKSTTYKYDTCAPHALLLSQGGNLVELDGILDEKANSDTVDMQGYQVTYFSKTEKPYKNVHGLIGFVEGSILLDVVDLLS</sequence>
<reference evidence="3" key="1">
    <citation type="submission" date="2023-07" db="EMBL/GenBank/DDBJ databases">
        <title>Chromosome-level genome assembly of Artemia franciscana.</title>
        <authorList>
            <person name="Jo E."/>
        </authorList>
    </citation>
    <scope>NUCLEOTIDE SEQUENCE</scope>
    <source>
        <tissue evidence="3">Whole body</tissue>
    </source>
</reference>
<dbReference type="GO" id="GO:0004441">
    <property type="term" value="F:inositol-1,4-bisphosphate 1-phosphatase activity"/>
    <property type="evidence" value="ECO:0007669"/>
    <property type="project" value="TreeGrafter"/>
</dbReference>
<dbReference type="PANTHER" id="PTHR43028">
    <property type="entry name" value="3'(2'),5'-BISPHOSPHATE NUCLEOTIDASE 1"/>
    <property type="match status" value="1"/>
</dbReference>
<dbReference type="AlphaFoldDB" id="A0AA88KXK2"/>
<keyword evidence="2" id="KW-0479">Metal-binding</keyword>
<dbReference type="InterPro" id="IPR044897">
    <property type="entry name" value="INPP1_dom_1"/>
</dbReference>
<evidence type="ECO:0000256" key="1">
    <source>
        <dbReference type="ARBA" id="ARBA00009759"/>
    </source>
</evidence>
<dbReference type="Gene3D" id="3.40.190.80">
    <property type="match status" value="1"/>
</dbReference>
<feature type="binding site" evidence="2">
    <location>
        <position position="157"/>
    </location>
    <ligand>
        <name>Mg(2+)</name>
        <dbReference type="ChEBI" id="CHEBI:18420"/>
        <label>1</label>
        <note>catalytic</note>
    </ligand>
</feature>
<accession>A0AA88KXK2</accession>
<comment type="cofactor">
    <cofactor evidence="2">
        <name>Mg(2+)</name>
        <dbReference type="ChEBI" id="CHEBI:18420"/>
    </cofactor>
</comment>